<accession>A0A654FYX5</accession>
<feature type="transmembrane region" description="Helical" evidence="1">
    <location>
        <begin position="36"/>
        <end position="57"/>
    </location>
</feature>
<keyword evidence="1" id="KW-0472">Membrane</keyword>
<dbReference type="Proteomes" id="UP000426265">
    <property type="component" value="Unassembled WGS sequence"/>
</dbReference>
<dbReference type="EMBL" id="CACSHJ010000096">
    <property type="protein sequence ID" value="CAA0400793.1"/>
    <property type="molecule type" value="Genomic_DNA"/>
</dbReference>
<keyword evidence="1" id="KW-0812">Transmembrane</keyword>
<reference evidence="3 4" key="1">
    <citation type="submission" date="2019-11" db="EMBL/GenBank/DDBJ databases">
        <authorList>
            <person name="Jiao W.-B."/>
            <person name="Schneeberger K."/>
        </authorList>
    </citation>
    <scope>NUCLEOTIDE SEQUENCE [LARGE SCALE GENOMIC DNA]</scope>
    <source>
        <strain evidence="4">cv. An-1</strain>
        <strain evidence="5">cv. C24</strain>
    </source>
</reference>
<name>A0A654FYX5_ARATH</name>
<organism evidence="3 4">
    <name type="scientific">Arabidopsis thaliana</name>
    <name type="common">Mouse-ear cress</name>
    <dbReference type="NCBI Taxonomy" id="3702"/>
    <lineage>
        <taxon>Eukaryota</taxon>
        <taxon>Viridiplantae</taxon>
        <taxon>Streptophyta</taxon>
        <taxon>Embryophyta</taxon>
        <taxon>Tracheophyta</taxon>
        <taxon>Spermatophyta</taxon>
        <taxon>Magnoliopsida</taxon>
        <taxon>eudicotyledons</taxon>
        <taxon>Gunneridae</taxon>
        <taxon>Pentapetalae</taxon>
        <taxon>rosids</taxon>
        <taxon>malvids</taxon>
        <taxon>Brassicales</taxon>
        <taxon>Brassicaceae</taxon>
        <taxon>Camelineae</taxon>
        <taxon>Arabidopsis</taxon>
    </lineage>
</organism>
<keyword evidence="1" id="KW-1133">Transmembrane helix</keyword>
<evidence type="ECO:0000313" key="4">
    <source>
        <dbReference type="Proteomes" id="UP000426265"/>
    </source>
</evidence>
<accession>A0A5S9Y1K3</accession>
<protein>
    <recommendedName>
        <fullName evidence="6">Transmembrane protein</fullName>
    </recommendedName>
</protein>
<feature type="transmembrane region" description="Helical" evidence="1">
    <location>
        <begin position="12"/>
        <end position="30"/>
    </location>
</feature>
<evidence type="ECO:0000313" key="5">
    <source>
        <dbReference type="Proteomes" id="UP000434276"/>
    </source>
</evidence>
<evidence type="ECO:0000313" key="2">
    <source>
        <dbReference type="EMBL" id="CAA0400793.1"/>
    </source>
</evidence>
<sequence length="72" mass="7978">MPRAQIKAHRRAASMITMCVSMLAIFLLLLTESPKVLGFASVAEIVGVACVASKNLAICKRFRNRCTNLFFF</sequence>
<gene>
    <name evidence="3" type="ORF">AN1_LOCUS21338</name>
    <name evidence="2" type="ORF">C24_LOCUS21234</name>
</gene>
<dbReference type="Proteomes" id="UP000434276">
    <property type="component" value="Unassembled WGS sequence"/>
</dbReference>
<dbReference type="EMBL" id="CACRSJ010000110">
    <property type="protein sequence ID" value="VYS65933.1"/>
    <property type="molecule type" value="Genomic_DNA"/>
</dbReference>
<evidence type="ECO:0000256" key="1">
    <source>
        <dbReference type="SAM" id="Phobius"/>
    </source>
</evidence>
<evidence type="ECO:0000313" key="3">
    <source>
        <dbReference type="EMBL" id="VYS65933.1"/>
    </source>
</evidence>
<evidence type="ECO:0008006" key="6">
    <source>
        <dbReference type="Google" id="ProtNLM"/>
    </source>
</evidence>
<dbReference type="AlphaFoldDB" id="A0A654FYX5"/>
<proteinExistence type="predicted"/>